<sequence>MTRCVIIGGGVAAASTIAGLRDRGFDGDITLVGDEPHVPYERPPLSKEFLTGAWGLADIQINSPGWYADHGVVLALGVRAETVDVSNHCVVLSDDRVIDYDTVVLATGSRARVLPGFAGERVHAIRTVADTTRLVDRLERGRHLAILGGGFVGCEVAAVAVERGLQVTLFEPGDRVLQRIGATEIELAIGRVHAERGVDIRTGVHVTSMLETTAGVELTTTDGMVLCDDLLVGVGSIPNTEIAVQAGLNVSDGVTTDEFGRTSADDVFAIGDVASRFHPTHGRHIRVEHHDTAMRHGQYLARTLTGEPTAFTEEHYFWSHQYDHQIQSVGGHYSGPGTRVLRGSLHSLSLSVITMHENRIRSIVALDRPRDILQIRKLIGTPHNVTEAQLADEGFDLKSLAPPRQRPTTTRNRERVRA</sequence>
<dbReference type="PRINTS" id="PR00411">
    <property type="entry name" value="PNDRDTASEI"/>
</dbReference>
<protein>
    <submittedName>
        <fullName evidence="8">3-phenylpropionate/trans-cinnamate dioxygenase ferredoxin reductase subunit</fullName>
    </submittedName>
</protein>
<name>A0A561E2Z8_9MICO</name>
<dbReference type="InterPro" id="IPR036188">
    <property type="entry name" value="FAD/NAD-bd_sf"/>
</dbReference>
<dbReference type="PANTHER" id="PTHR43557">
    <property type="entry name" value="APOPTOSIS-INDUCING FACTOR 1"/>
    <property type="match status" value="1"/>
</dbReference>
<dbReference type="RefSeq" id="WP_145228726.1">
    <property type="nucleotide sequence ID" value="NZ_VIVQ01000002.1"/>
</dbReference>
<evidence type="ECO:0000259" key="6">
    <source>
        <dbReference type="Pfam" id="PF07992"/>
    </source>
</evidence>
<evidence type="ECO:0000256" key="4">
    <source>
        <dbReference type="ARBA" id="ARBA00023002"/>
    </source>
</evidence>
<reference evidence="8 9" key="1">
    <citation type="submission" date="2019-06" db="EMBL/GenBank/DDBJ databases">
        <title>Sequencing the genomes of 1000 actinobacteria strains.</title>
        <authorList>
            <person name="Klenk H.-P."/>
        </authorList>
    </citation>
    <scope>NUCLEOTIDE SEQUENCE [LARGE SCALE GENOMIC DNA]</scope>
    <source>
        <strain evidence="8 9">DSM 19560</strain>
    </source>
</reference>
<dbReference type="GO" id="GO:0005737">
    <property type="term" value="C:cytoplasm"/>
    <property type="evidence" value="ECO:0007669"/>
    <property type="project" value="TreeGrafter"/>
</dbReference>
<comment type="caution">
    <text evidence="8">The sequence shown here is derived from an EMBL/GenBank/DDBJ whole genome shotgun (WGS) entry which is preliminary data.</text>
</comment>
<dbReference type="InterPro" id="IPR050446">
    <property type="entry name" value="FAD-oxidoreductase/Apoptosis"/>
</dbReference>
<dbReference type="SUPFAM" id="SSF55424">
    <property type="entry name" value="FAD/NAD-linked reductases, dimerisation (C-terminal) domain"/>
    <property type="match status" value="1"/>
</dbReference>
<feature type="domain" description="FAD/NAD(P)-binding" evidence="6">
    <location>
        <begin position="3"/>
        <end position="297"/>
    </location>
</feature>
<dbReference type="GO" id="GO:0051213">
    <property type="term" value="F:dioxygenase activity"/>
    <property type="evidence" value="ECO:0007669"/>
    <property type="project" value="UniProtKB-KW"/>
</dbReference>
<evidence type="ECO:0000256" key="2">
    <source>
        <dbReference type="ARBA" id="ARBA00022630"/>
    </source>
</evidence>
<dbReference type="PANTHER" id="PTHR43557:SF2">
    <property type="entry name" value="RIESKE DOMAIN-CONTAINING PROTEIN-RELATED"/>
    <property type="match status" value="1"/>
</dbReference>
<dbReference type="Gene3D" id="3.30.390.30">
    <property type="match status" value="1"/>
</dbReference>
<keyword evidence="2" id="KW-0285">Flavoprotein</keyword>
<dbReference type="EMBL" id="VIVQ01000002">
    <property type="protein sequence ID" value="TWE09984.1"/>
    <property type="molecule type" value="Genomic_DNA"/>
</dbReference>
<dbReference type="GO" id="GO:0016651">
    <property type="term" value="F:oxidoreductase activity, acting on NAD(P)H"/>
    <property type="evidence" value="ECO:0007669"/>
    <property type="project" value="TreeGrafter"/>
</dbReference>
<evidence type="ECO:0000259" key="7">
    <source>
        <dbReference type="Pfam" id="PF14759"/>
    </source>
</evidence>
<evidence type="ECO:0000313" key="9">
    <source>
        <dbReference type="Proteomes" id="UP000318297"/>
    </source>
</evidence>
<keyword evidence="9" id="KW-1185">Reference proteome</keyword>
<dbReference type="OrthoDB" id="1145at2"/>
<dbReference type="Pfam" id="PF07992">
    <property type="entry name" value="Pyr_redox_2"/>
    <property type="match status" value="1"/>
</dbReference>
<organism evidence="8 9">
    <name type="scientific">Rudaeicoccus suwonensis</name>
    <dbReference type="NCBI Taxonomy" id="657409"/>
    <lineage>
        <taxon>Bacteria</taxon>
        <taxon>Bacillati</taxon>
        <taxon>Actinomycetota</taxon>
        <taxon>Actinomycetes</taxon>
        <taxon>Micrococcales</taxon>
        <taxon>Dermacoccaceae</taxon>
        <taxon>Rudaeicoccus</taxon>
    </lineage>
</organism>
<keyword evidence="8" id="KW-0223">Dioxygenase</keyword>
<dbReference type="AlphaFoldDB" id="A0A561E2Z8"/>
<dbReference type="InterPro" id="IPR016156">
    <property type="entry name" value="FAD/NAD-linked_Rdtase_dimer_sf"/>
</dbReference>
<feature type="region of interest" description="Disordered" evidence="5">
    <location>
        <begin position="398"/>
        <end position="418"/>
    </location>
</feature>
<proteinExistence type="predicted"/>
<dbReference type="Gene3D" id="3.50.50.60">
    <property type="entry name" value="FAD/NAD(P)-binding domain"/>
    <property type="match status" value="2"/>
</dbReference>
<accession>A0A561E2Z8</accession>
<dbReference type="Pfam" id="PF14759">
    <property type="entry name" value="Reductase_C"/>
    <property type="match status" value="1"/>
</dbReference>
<gene>
    <name evidence="8" type="ORF">BKA23_2330</name>
</gene>
<dbReference type="InterPro" id="IPR028202">
    <property type="entry name" value="Reductase_C"/>
</dbReference>
<evidence type="ECO:0000256" key="3">
    <source>
        <dbReference type="ARBA" id="ARBA00022827"/>
    </source>
</evidence>
<feature type="domain" description="Reductase C-terminal" evidence="7">
    <location>
        <begin position="316"/>
        <end position="401"/>
    </location>
</feature>
<keyword evidence="3" id="KW-0274">FAD</keyword>
<evidence type="ECO:0000256" key="1">
    <source>
        <dbReference type="ARBA" id="ARBA00001974"/>
    </source>
</evidence>
<dbReference type="InterPro" id="IPR023753">
    <property type="entry name" value="FAD/NAD-binding_dom"/>
</dbReference>
<evidence type="ECO:0000313" key="8">
    <source>
        <dbReference type="EMBL" id="TWE09984.1"/>
    </source>
</evidence>
<dbReference type="SUPFAM" id="SSF51905">
    <property type="entry name" value="FAD/NAD(P)-binding domain"/>
    <property type="match status" value="2"/>
</dbReference>
<evidence type="ECO:0000256" key="5">
    <source>
        <dbReference type="SAM" id="MobiDB-lite"/>
    </source>
</evidence>
<dbReference type="PRINTS" id="PR00368">
    <property type="entry name" value="FADPNR"/>
</dbReference>
<keyword evidence="4" id="KW-0560">Oxidoreductase</keyword>
<dbReference type="Proteomes" id="UP000318297">
    <property type="component" value="Unassembled WGS sequence"/>
</dbReference>
<comment type="cofactor">
    <cofactor evidence="1">
        <name>FAD</name>
        <dbReference type="ChEBI" id="CHEBI:57692"/>
    </cofactor>
</comment>